<dbReference type="EMBL" id="OOFM01000005">
    <property type="protein sequence ID" value="SPL65868.1"/>
    <property type="molecule type" value="Genomic_DNA"/>
</dbReference>
<name>A0A2P9HP17_9HYPH</name>
<accession>A0A2P9HP17</accession>
<gene>
    <name evidence="1" type="ORF">OHAE_1735</name>
</gene>
<dbReference type="AlphaFoldDB" id="A0A2P9HP17"/>
<organism evidence="1 2">
    <name type="scientific">Ochrobactrum soli</name>
    <dbReference type="NCBI Taxonomy" id="2448455"/>
    <lineage>
        <taxon>Bacteria</taxon>
        <taxon>Pseudomonadati</taxon>
        <taxon>Pseudomonadota</taxon>
        <taxon>Alphaproteobacteria</taxon>
        <taxon>Hyphomicrobiales</taxon>
        <taxon>Brucellaceae</taxon>
        <taxon>Brucella/Ochrobactrum group</taxon>
        <taxon>Ochrobactrum</taxon>
    </lineage>
</organism>
<proteinExistence type="predicted"/>
<reference evidence="2" key="1">
    <citation type="submission" date="2017-12" db="EMBL/GenBank/DDBJ databases">
        <authorList>
            <person name="Diaz M."/>
        </authorList>
    </citation>
    <scope>NUCLEOTIDE SEQUENCE [LARGE SCALE GENOMIC DNA]</scope>
    <source>
        <strain evidence="2">FI11154</strain>
    </source>
</reference>
<evidence type="ECO:0000313" key="1">
    <source>
        <dbReference type="EMBL" id="SPL65868.1"/>
    </source>
</evidence>
<protein>
    <submittedName>
        <fullName evidence="1">Uncharacterized protein</fullName>
    </submittedName>
</protein>
<dbReference type="Proteomes" id="UP000246073">
    <property type="component" value="Unassembled WGS sequence"/>
</dbReference>
<sequence length="38" mass="4449">MRTQIDMGLFYKIPSRLETACMKRSRKNNDLYALITGL</sequence>
<evidence type="ECO:0000313" key="2">
    <source>
        <dbReference type="Proteomes" id="UP000246073"/>
    </source>
</evidence>